<feature type="region of interest" description="Disordered" evidence="1">
    <location>
        <begin position="26"/>
        <end position="58"/>
    </location>
</feature>
<evidence type="ECO:0000313" key="3">
    <source>
        <dbReference type="Proteomes" id="UP001187192"/>
    </source>
</evidence>
<dbReference type="Proteomes" id="UP001187192">
    <property type="component" value="Unassembled WGS sequence"/>
</dbReference>
<name>A0AA88CXY5_FICCA</name>
<organism evidence="2 3">
    <name type="scientific">Ficus carica</name>
    <name type="common">Common fig</name>
    <dbReference type="NCBI Taxonomy" id="3494"/>
    <lineage>
        <taxon>Eukaryota</taxon>
        <taxon>Viridiplantae</taxon>
        <taxon>Streptophyta</taxon>
        <taxon>Embryophyta</taxon>
        <taxon>Tracheophyta</taxon>
        <taxon>Spermatophyta</taxon>
        <taxon>Magnoliopsida</taxon>
        <taxon>eudicotyledons</taxon>
        <taxon>Gunneridae</taxon>
        <taxon>Pentapetalae</taxon>
        <taxon>rosids</taxon>
        <taxon>fabids</taxon>
        <taxon>Rosales</taxon>
        <taxon>Moraceae</taxon>
        <taxon>Ficeae</taxon>
        <taxon>Ficus</taxon>
    </lineage>
</organism>
<evidence type="ECO:0000256" key="1">
    <source>
        <dbReference type="SAM" id="MobiDB-lite"/>
    </source>
</evidence>
<dbReference type="AlphaFoldDB" id="A0AA88CXY5"/>
<evidence type="ECO:0000313" key="2">
    <source>
        <dbReference type="EMBL" id="GMN34032.1"/>
    </source>
</evidence>
<protein>
    <submittedName>
        <fullName evidence="2">Uncharacterized protein</fullName>
    </submittedName>
</protein>
<reference evidence="2" key="1">
    <citation type="submission" date="2023-07" db="EMBL/GenBank/DDBJ databases">
        <title>draft genome sequence of fig (Ficus carica).</title>
        <authorList>
            <person name="Takahashi T."/>
            <person name="Nishimura K."/>
        </authorList>
    </citation>
    <scope>NUCLEOTIDE SEQUENCE</scope>
</reference>
<sequence>MISLRPSPSNRISTSILAWLTLATFDDPSLPSDDAPPPGDLRRCRPQPDRPQARSQTR</sequence>
<accession>A0AA88CXY5</accession>
<keyword evidence="3" id="KW-1185">Reference proteome</keyword>
<feature type="compositionally biased region" description="Basic and acidic residues" evidence="1">
    <location>
        <begin position="40"/>
        <end position="52"/>
    </location>
</feature>
<comment type="caution">
    <text evidence="2">The sequence shown here is derived from an EMBL/GenBank/DDBJ whole genome shotgun (WGS) entry which is preliminary data.</text>
</comment>
<dbReference type="EMBL" id="BTGU01000004">
    <property type="protein sequence ID" value="GMN34032.1"/>
    <property type="molecule type" value="Genomic_DNA"/>
</dbReference>
<proteinExistence type="predicted"/>
<gene>
    <name evidence="2" type="ORF">TIFTF001_004480</name>
</gene>